<dbReference type="AlphaFoldDB" id="A0A078AJD7"/>
<reference evidence="2 3" key="1">
    <citation type="submission" date="2014-06" db="EMBL/GenBank/DDBJ databases">
        <authorList>
            <person name="Swart Estienne"/>
        </authorList>
    </citation>
    <scope>NUCLEOTIDE SEQUENCE [LARGE SCALE GENOMIC DNA]</scope>
    <source>
        <strain evidence="2 3">130c</strain>
    </source>
</reference>
<feature type="compositionally biased region" description="Polar residues" evidence="1">
    <location>
        <begin position="395"/>
        <end position="405"/>
    </location>
</feature>
<dbReference type="Proteomes" id="UP000039865">
    <property type="component" value="Unassembled WGS sequence"/>
</dbReference>
<proteinExistence type="predicted"/>
<keyword evidence="3" id="KW-1185">Reference proteome</keyword>
<evidence type="ECO:0000313" key="2">
    <source>
        <dbReference type="EMBL" id="CDW80888.1"/>
    </source>
</evidence>
<organism evidence="2 3">
    <name type="scientific">Stylonychia lemnae</name>
    <name type="common">Ciliate</name>
    <dbReference type="NCBI Taxonomy" id="5949"/>
    <lineage>
        <taxon>Eukaryota</taxon>
        <taxon>Sar</taxon>
        <taxon>Alveolata</taxon>
        <taxon>Ciliophora</taxon>
        <taxon>Intramacronucleata</taxon>
        <taxon>Spirotrichea</taxon>
        <taxon>Stichotrichia</taxon>
        <taxon>Sporadotrichida</taxon>
        <taxon>Oxytrichidae</taxon>
        <taxon>Stylonychinae</taxon>
        <taxon>Stylonychia</taxon>
    </lineage>
</organism>
<name>A0A078AJD7_STYLE</name>
<feature type="region of interest" description="Disordered" evidence="1">
    <location>
        <begin position="382"/>
        <end position="405"/>
    </location>
</feature>
<evidence type="ECO:0000256" key="1">
    <source>
        <dbReference type="SAM" id="MobiDB-lite"/>
    </source>
</evidence>
<dbReference type="EMBL" id="CCKQ01009404">
    <property type="protein sequence ID" value="CDW80888.1"/>
    <property type="molecule type" value="Genomic_DNA"/>
</dbReference>
<protein>
    <submittedName>
        <fullName evidence="2">Uncharacterized protein</fullName>
    </submittedName>
</protein>
<evidence type="ECO:0000313" key="3">
    <source>
        <dbReference type="Proteomes" id="UP000039865"/>
    </source>
</evidence>
<sequence length="405" mass="46369">MKPCKGHLTVQTRSIKVQVKKSLANNSFATFAVSRTVLSFQTAFVCCVSTASKIQVTQKLLTSLESVNLLDQQCMSCGKNYKRGFKLNKKKQFQELLKPKLYQEIESVYLQAQKLPPGEIFKLKVVHKIQLQVESQNDNKNVLQHCPPQIQATVRNDENLYQSQVNQSQLQQQQAVGYNINNMEQSTKSSNSNKNDLINNDELTLLRKSERAPLRNLSNIESQSKSKAGIEEKQFQQQHQVQNICKEQQSSSSFLATPPVVSSCQEQSQPVAEYQQSEDLQSKSNIMKSILLQTLVNINTSNRRQSSKNENCLRQARSLSPEIKVQSKLQFKPKNNKLRTKLKREFEKQITLIGKKRKINETQIEKKDAANLCKQSLLQESSKSKKKELYKNIRYPNQSQTTDNK</sequence>
<dbReference type="InParanoid" id="A0A078AJD7"/>
<gene>
    <name evidence="2" type="primary">Contig16083.g17146</name>
    <name evidence="2" type="ORF">STYLEM_9894</name>
</gene>
<accession>A0A078AJD7</accession>